<keyword evidence="1 5" id="KW-0597">Phosphoprotein</keyword>
<evidence type="ECO:0000256" key="2">
    <source>
        <dbReference type="ARBA" id="ARBA00023015"/>
    </source>
</evidence>
<dbReference type="EMBL" id="CM001368">
    <property type="protein sequence ID" value="EHJ49134.1"/>
    <property type="molecule type" value="Genomic_DNA"/>
</dbReference>
<dbReference type="SMART" id="SM00421">
    <property type="entry name" value="HTH_LUXR"/>
    <property type="match status" value="1"/>
</dbReference>
<evidence type="ECO:0000256" key="5">
    <source>
        <dbReference type="PROSITE-ProRule" id="PRU00169"/>
    </source>
</evidence>
<evidence type="ECO:0000313" key="8">
    <source>
        <dbReference type="EMBL" id="EHJ49134.1"/>
    </source>
</evidence>
<dbReference type="GO" id="GO:0003677">
    <property type="term" value="F:DNA binding"/>
    <property type="evidence" value="ECO:0007669"/>
    <property type="project" value="UniProtKB-KW"/>
</dbReference>
<dbReference type="PANTHER" id="PTHR43214:SF41">
    <property type="entry name" value="NITRATE_NITRITE RESPONSE REGULATOR PROTEIN NARP"/>
    <property type="match status" value="1"/>
</dbReference>
<dbReference type="InterPro" id="IPR039420">
    <property type="entry name" value="WalR-like"/>
</dbReference>
<dbReference type="InterPro" id="IPR001789">
    <property type="entry name" value="Sig_transdc_resp-reg_receiver"/>
</dbReference>
<evidence type="ECO:0000259" key="6">
    <source>
        <dbReference type="PROSITE" id="PS50043"/>
    </source>
</evidence>
<feature type="domain" description="HTH luxR-type" evidence="6">
    <location>
        <begin position="151"/>
        <end position="216"/>
    </location>
</feature>
<accession>G7Q8P7</accession>
<dbReference type="Gene3D" id="3.40.50.2300">
    <property type="match status" value="1"/>
</dbReference>
<dbReference type="PROSITE" id="PS00622">
    <property type="entry name" value="HTH_LUXR_1"/>
    <property type="match status" value="1"/>
</dbReference>
<feature type="domain" description="Response regulatory" evidence="7">
    <location>
        <begin position="6"/>
        <end position="122"/>
    </location>
</feature>
<keyword evidence="4" id="KW-0804">Transcription</keyword>
<dbReference type="CDD" id="cd17535">
    <property type="entry name" value="REC_NarL-like"/>
    <property type="match status" value="1"/>
</dbReference>
<protein>
    <submittedName>
        <fullName evidence="8">Two component transcriptional regulator, LuxR family</fullName>
    </submittedName>
</protein>
<organism evidence="8 9">
    <name type="scientific">Solidesulfovibrio carbinoliphilus subsp. oakridgensis</name>
    <dbReference type="NCBI Taxonomy" id="694327"/>
    <lineage>
        <taxon>Bacteria</taxon>
        <taxon>Pseudomonadati</taxon>
        <taxon>Thermodesulfobacteriota</taxon>
        <taxon>Desulfovibrionia</taxon>
        <taxon>Desulfovibrionales</taxon>
        <taxon>Desulfovibrionaceae</taxon>
        <taxon>Solidesulfovibrio</taxon>
    </lineage>
</organism>
<dbReference type="HOGENOM" id="CLU_000445_90_8_7"/>
<reference evidence="9" key="1">
    <citation type="journal article" date="2015" name="Genome Announc.">
        <title>High-Quality Draft Genome Sequence of Desulfovibrio carbinoliphilus FW-101-2B, an Organic Acid-Oxidizing Sulfate-Reducing Bacterium Isolated from Uranium(VI)-Contaminated Groundwater.</title>
        <authorList>
            <person name="Ramsay B.D."/>
            <person name="Hwang C."/>
            <person name="Woo H.L."/>
            <person name="Carroll S.L."/>
            <person name="Lucas S."/>
            <person name="Han J."/>
            <person name="Lapidus A.L."/>
            <person name="Cheng J.F."/>
            <person name="Goodwin L.A."/>
            <person name="Pitluck S."/>
            <person name="Peters L."/>
            <person name="Chertkov O."/>
            <person name="Held B."/>
            <person name="Detter J.C."/>
            <person name="Han C.S."/>
            <person name="Tapia R."/>
            <person name="Land M.L."/>
            <person name="Hauser L.J."/>
            <person name="Kyrpides N.C."/>
            <person name="Ivanova N.N."/>
            <person name="Mikhailova N."/>
            <person name="Pagani I."/>
            <person name="Woyke T."/>
            <person name="Arkin A.P."/>
            <person name="Dehal P."/>
            <person name="Chivian D."/>
            <person name="Criddle C.S."/>
            <person name="Wu W."/>
            <person name="Chakraborty R."/>
            <person name="Hazen T.C."/>
            <person name="Fields M.W."/>
        </authorList>
    </citation>
    <scope>NUCLEOTIDE SEQUENCE [LARGE SCALE GENOMIC DNA]</scope>
    <source>
        <strain evidence="9">FW-101-2B</strain>
    </source>
</reference>
<sequence>MPGLVKVLLVDDHPLFREGLRSILSGLAAYGVVGEAGSAREAMELARSRTPDVVVLDIGLPDANGIEVIRQLRTLAVCPRILVVSMHTRLDLVAESLRAGALGYVLKDSAAANLLHGLEAVSRGDRYLDGSIVPQLLLKLDEYAVRRSRPADPAYDTLTRREQQILRLLAEGRSAGAIAADLYISRKTVENHRANIFGKLGLTSMAELVHYAVRLGLIELDGDGL</sequence>
<evidence type="ECO:0000259" key="7">
    <source>
        <dbReference type="PROSITE" id="PS50110"/>
    </source>
</evidence>
<dbReference type="OrthoDB" id="9780312at2"/>
<gene>
    <name evidence="8" type="ORF">DFW101_3134</name>
</gene>
<evidence type="ECO:0000313" key="9">
    <source>
        <dbReference type="Proteomes" id="UP000004662"/>
    </source>
</evidence>
<dbReference type="InterPro" id="IPR011006">
    <property type="entry name" value="CheY-like_superfamily"/>
</dbReference>
<dbReference type="GO" id="GO:0000160">
    <property type="term" value="P:phosphorelay signal transduction system"/>
    <property type="evidence" value="ECO:0007669"/>
    <property type="project" value="InterPro"/>
</dbReference>
<dbReference type="InterPro" id="IPR000792">
    <property type="entry name" value="Tscrpt_reg_LuxR_C"/>
</dbReference>
<dbReference type="AlphaFoldDB" id="G7Q8P7"/>
<dbReference type="SUPFAM" id="SSF52172">
    <property type="entry name" value="CheY-like"/>
    <property type="match status" value="1"/>
</dbReference>
<feature type="modified residue" description="4-aspartylphosphate" evidence="5">
    <location>
        <position position="57"/>
    </location>
</feature>
<dbReference type="Pfam" id="PF00196">
    <property type="entry name" value="GerE"/>
    <property type="match status" value="1"/>
</dbReference>
<dbReference type="SMART" id="SM00448">
    <property type="entry name" value="REC"/>
    <property type="match status" value="1"/>
</dbReference>
<dbReference type="InterPro" id="IPR058245">
    <property type="entry name" value="NreC/VraR/RcsB-like_REC"/>
</dbReference>
<evidence type="ECO:0000256" key="1">
    <source>
        <dbReference type="ARBA" id="ARBA00022553"/>
    </source>
</evidence>
<dbReference type="RefSeq" id="WP_009182484.1">
    <property type="nucleotide sequence ID" value="NZ_CM001368.1"/>
</dbReference>
<dbReference type="PROSITE" id="PS50043">
    <property type="entry name" value="HTH_LUXR_2"/>
    <property type="match status" value="1"/>
</dbReference>
<name>G7Q8P7_9BACT</name>
<evidence type="ECO:0000256" key="4">
    <source>
        <dbReference type="ARBA" id="ARBA00023163"/>
    </source>
</evidence>
<dbReference type="InterPro" id="IPR016032">
    <property type="entry name" value="Sig_transdc_resp-reg_C-effctor"/>
</dbReference>
<dbReference type="PRINTS" id="PR00038">
    <property type="entry name" value="HTHLUXR"/>
</dbReference>
<dbReference type="CDD" id="cd06170">
    <property type="entry name" value="LuxR_C_like"/>
    <property type="match status" value="1"/>
</dbReference>
<dbReference type="Pfam" id="PF00072">
    <property type="entry name" value="Response_reg"/>
    <property type="match status" value="1"/>
</dbReference>
<keyword evidence="2" id="KW-0805">Transcription regulation</keyword>
<dbReference type="eggNOG" id="COG2197">
    <property type="taxonomic scope" value="Bacteria"/>
</dbReference>
<dbReference type="STRING" id="694327.DFW101_3134"/>
<dbReference type="PROSITE" id="PS50110">
    <property type="entry name" value="RESPONSE_REGULATORY"/>
    <property type="match status" value="1"/>
</dbReference>
<dbReference type="GO" id="GO:0006355">
    <property type="term" value="P:regulation of DNA-templated transcription"/>
    <property type="evidence" value="ECO:0007669"/>
    <property type="project" value="InterPro"/>
</dbReference>
<dbReference type="PANTHER" id="PTHR43214">
    <property type="entry name" value="TWO-COMPONENT RESPONSE REGULATOR"/>
    <property type="match status" value="1"/>
</dbReference>
<dbReference type="Proteomes" id="UP000004662">
    <property type="component" value="Chromosome"/>
</dbReference>
<proteinExistence type="predicted"/>
<keyword evidence="3" id="KW-0238">DNA-binding</keyword>
<keyword evidence="9" id="KW-1185">Reference proteome</keyword>
<evidence type="ECO:0000256" key="3">
    <source>
        <dbReference type="ARBA" id="ARBA00023125"/>
    </source>
</evidence>
<dbReference type="SUPFAM" id="SSF46894">
    <property type="entry name" value="C-terminal effector domain of the bipartite response regulators"/>
    <property type="match status" value="1"/>
</dbReference>